<feature type="domain" description="EF-hand" evidence="4">
    <location>
        <begin position="339"/>
        <end position="374"/>
    </location>
</feature>
<name>A0AAF0Y2X6_9TREE</name>
<feature type="compositionally biased region" description="Low complexity" evidence="1">
    <location>
        <begin position="862"/>
        <end position="878"/>
    </location>
</feature>
<evidence type="ECO:0000256" key="1">
    <source>
        <dbReference type="SAM" id="MobiDB-lite"/>
    </source>
</evidence>
<dbReference type="SMART" id="SM00165">
    <property type="entry name" value="UBA"/>
    <property type="match status" value="1"/>
</dbReference>
<dbReference type="InterPro" id="IPR015940">
    <property type="entry name" value="UBA"/>
</dbReference>
<dbReference type="InterPro" id="IPR000261">
    <property type="entry name" value="EH_dom"/>
</dbReference>
<feature type="compositionally biased region" description="Polar residues" evidence="1">
    <location>
        <begin position="694"/>
        <end position="728"/>
    </location>
</feature>
<dbReference type="Gene3D" id="1.10.8.10">
    <property type="entry name" value="DNA helicase RuvA subunit, C-terminal domain"/>
    <property type="match status" value="1"/>
</dbReference>
<dbReference type="InterPro" id="IPR002048">
    <property type="entry name" value="EF_hand_dom"/>
</dbReference>
<dbReference type="GO" id="GO:0016197">
    <property type="term" value="P:endosomal transport"/>
    <property type="evidence" value="ECO:0007669"/>
    <property type="project" value="TreeGrafter"/>
</dbReference>
<dbReference type="PANTHER" id="PTHR11216:SF170">
    <property type="entry name" value="DYNAMIN ASSOCIATED PROTEIN 160, ISOFORM D"/>
    <property type="match status" value="1"/>
</dbReference>
<evidence type="ECO:0000259" key="4">
    <source>
        <dbReference type="PROSITE" id="PS50222"/>
    </source>
</evidence>
<feature type="domain" description="EH" evidence="3">
    <location>
        <begin position="306"/>
        <end position="395"/>
    </location>
</feature>
<dbReference type="Pfam" id="PF12763">
    <property type="entry name" value="EH"/>
    <property type="match status" value="3"/>
</dbReference>
<feature type="region of interest" description="Disordered" evidence="1">
    <location>
        <begin position="421"/>
        <end position="460"/>
    </location>
</feature>
<dbReference type="InterPro" id="IPR009060">
    <property type="entry name" value="UBA-like_sf"/>
</dbReference>
<dbReference type="AlphaFoldDB" id="A0AAF0Y2X6"/>
<dbReference type="PROSITE" id="PS50031">
    <property type="entry name" value="EH"/>
    <property type="match status" value="3"/>
</dbReference>
<feature type="compositionally biased region" description="Low complexity" evidence="1">
    <location>
        <begin position="1182"/>
        <end position="1197"/>
    </location>
</feature>
<gene>
    <name evidence="5" type="primary">EDE1</name>
    <name evidence="5" type="ORF">LOC62_01G000567</name>
</gene>
<feature type="compositionally biased region" description="Low complexity" evidence="1">
    <location>
        <begin position="670"/>
        <end position="688"/>
    </location>
</feature>
<organism evidence="5 6">
    <name type="scientific">Vanrija pseudolonga</name>
    <dbReference type="NCBI Taxonomy" id="143232"/>
    <lineage>
        <taxon>Eukaryota</taxon>
        <taxon>Fungi</taxon>
        <taxon>Dikarya</taxon>
        <taxon>Basidiomycota</taxon>
        <taxon>Agaricomycotina</taxon>
        <taxon>Tremellomycetes</taxon>
        <taxon>Trichosporonales</taxon>
        <taxon>Trichosporonaceae</taxon>
        <taxon>Vanrija</taxon>
    </lineage>
</organism>
<feature type="region of interest" description="Disordered" evidence="1">
    <location>
        <begin position="670"/>
        <end position="728"/>
    </location>
</feature>
<dbReference type="Gene3D" id="1.10.238.10">
    <property type="entry name" value="EF-hand"/>
    <property type="match status" value="3"/>
</dbReference>
<dbReference type="GO" id="GO:0005509">
    <property type="term" value="F:calcium ion binding"/>
    <property type="evidence" value="ECO:0007669"/>
    <property type="project" value="InterPro"/>
</dbReference>
<feature type="compositionally biased region" description="Polar residues" evidence="1">
    <location>
        <begin position="269"/>
        <end position="282"/>
    </location>
</feature>
<sequence length="1255" mass="131067">MAVPTAQEQQYYDQLFDLVDKDGSGILPGSEAFPFLTSSGLPQQTLGEVWAIADPDNNGFLTKDGLYKVARLVGWMQSGKQSQVEPSLVNKPGPYPKFAGYPPPPVAPQLTGTASPTPPGGAHGLPPLTPSDRAQFTRIFAGTGPVNGLVAGDKARDVFLKSQLSYDKLGLIWNLADTQQRGALDLTDFVIGMWLIRSAMANPSAVLPQTLPPGAYETASGGRAPPRPTSPLSHQHTGGTSSPIQRQLTGTLQPQVTGQNFGAPLGTPPRSNTLTPSRQSTGPAAFGSTPVSSSASALPWDVTAEAKATSDRFFTQLDSQNRGVIEGDVAVPFMLQSQLDEGTLASIWDLSDIREEGKLDRDEFAVAMYLINSKLTGKELPTALPLSLVPPSLRAQHGRAAAQAPPADNTKDLFDLFDEAPETTDNAAPPAAAFLPLPPSRRATQEPSRQTSRAVVSPSNLSARPAFALPLAQPGNDLLGDDGVETAATSALDKSAELGNKKNQLDNTARSVTALEKDHAELESQTASNAQALEKLESDLTAARGKHDTETKAVSDLRIRVGEQAAKLKQLQADVISAESDLTAMRLEKDELEQSLLRDKEEVRSLQKRMKEVEDEKTGLKLLLDKTKKDARQQKGMVTIAKKQLSTAESSRDSVQQDVRLAEHELEEATAARAEGVASPSSATSAAAVPLPHTPQTLSPEPTGVSQRSNNPFDRFSRSSLSRATQSPELAPTTAAAFAGVGAGIVGGSAVAAAAALSGTAHSDAHPAHEEASEPADAAPEAEANVDPFNVPSDSTVPAADKIADESDPFGAAPVSTSHSDEHKLSHDATTSHGFGDSFGAPVDRAIQEPNGEQHFGTDHQAAPTDFDSAFADFDTPAEGVEGPADDALHLARPVVHDNAEPSVPADTLPVTADTLPVAAISHEAPEIAPASVPTATTSPIAATVAPPLPPAASHEPTPEPTAERAAHLDGGESSDEDEGPEDIEAPRRNYSSPPPDASTATSPASPREDRSTTEGPADEVHAKTRRSAPPPPVNRPPASGTQVPPTGTDIFDPFGAPVETESGAHQAPAPKSTQFDDEDDFDFTDLPPSHAEGQQGGAVSAFDDEFASFDDFASPASQVGTGSDNSNSLLQTYEVVSSKAGQHEADSGLDEWGVSTAAALAAPAAAAPALSFDDAFGGDFSSSHPAPAPAPAASAPDLPKRPSLGTGVSDLPQADDLEDVKRLCAMGFPRSLVVEALDANGYDFQKALNVLLVK</sequence>
<dbReference type="RefSeq" id="XP_062622991.1">
    <property type="nucleotide sequence ID" value="XM_062767007.1"/>
</dbReference>
<feature type="compositionally biased region" description="Acidic residues" evidence="1">
    <location>
        <begin position="973"/>
        <end position="984"/>
    </location>
</feature>
<dbReference type="SUPFAM" id="SSF46934">
    <property type="entry name" value="UBA-like"/>
    <property type="match status" value="1"/>
</dbReference>
<feature type="domain" description="UBA" evidence="2">
    <location>
        <begin position="1214"/>
        <end position="1255"/>
    </location>
</feature>
<dbReference type="InterPro" id="IPR011992">
    <property type="entry name" value="EF-hand-dom_pair"/>
</dbReference>
<evidence type="ECO:0000259" key="2">
    <source>
        <dbReference type="PROSITE" id="PS50030"/>
    </source>
</evidence>
<dbReference type="PROSITE" id="PS50222">
    <property type="entry name" value="EF_HAND_2"/>
    <property type="match status" value="2"/>
</dbReference>
<proteinExistence type="predicted"/>
<feature type="compositionally biased region" description="Polar residues" evidence="1">
    <location>
        <begin position="230"/>
        <end position="260"/>
    </location>
</feature>
<dbReference type="CDD" id="cd00052">
    <property type="entry name" value="EH"/>
    <property type="match status" value="3"/>
</dbReference>
<dbReference type="GO" id="GO:0005886">
    <property type="term" value="C:plasma membrane"/>
    <property type="evidence" value="ECO:0007669"/>
    <property type="project" value="TreeGrafter"/>
</dbReference>
<dbReference type="Proteomes" id="UP000827549">
    <property type="component" value="Chromosome 1"/>
</dbReference>
<dbReference type="GO" id="GO:0006897">
    <property type="term" value="P:endocytosis"/>
    <property type="evidence" value="ECO:0007669"/>
    <property type="project" value="TreeGrafter"/>
</dbReference>
<dbReference type="EMBL" id="CP086714">
    <property type="protein sequence ID" value="WOO76959.1"/>
    <property type="molecule type" value="Genomic_DNA"/>
</dbReference>
<feature type="region of interest" description="Disordered" evidence="1">
    <location>
        <begin position="758"/>
        <end position="884"/>
    </location>
</feature>
<feature type="domain" description="EF-hand" evidence="4">
    <location>
        <begin position="7"/>
        <end position="42"/>
    </location>
</feature>
<feature type="compositionally biased region" description="Basic and acidic residues" evidence="1">
    <location>
        <begin position="1007"/>
        <end position="1023"/>
    </location>
</feature>
<evidence type="ECO:0000259" key="3">
    <source>
        <dbReference type="PROSITE" id="PS50031"/>
    </source>
</evidence>
<reference evidence="5" key="1">
    <citation type="submission" date="2023-10" db="EMBL/GenBank/DDBJ databases">
        <authorList>
            <person name="Noh H."/>
        </authorList>
    </citation>
    <scope>NUCLEOTIDE SEQUENCE</scope>
    <source>
        <strain evidence="5">DUCC4014</strain>
    </source>
</reference>
<dbReference type="Pfam" id="PF00627">
    <property type="entry name" value="UBA"/>
    <property type="match status" value="1"/>
</dbReference>
<evidence type="ECO:0000313" key="6">
    <source>
        <dbReference type="Proteomes" id="UP000827549"/>
    </source>
</evidence>
<feature type="region of interest" description="Disordered" evidence="1">
    <location>
        <begin position="1179"/>
        <end position="1213"/>
    </location>
</feature>
<dbReference type="PROSITE" id="PS50030">
    <property type="entry name" value="UBA"/>
    <property type="match status" value="1"/>
</dbReference>
<dbReference type="Gene3D" id="1.20.5.340">
    <property type="match status" value="1"/>
</dbReference>
<feature type="region of interest" description="Disordered" evidence="1">
    <location>
        <begin position="211"/>
        <end position="292"/>
    </location>
</feature>
<feature type="compositionally biased region" description="Polar residues" evidence="1">
    <location>
        <begin position="445"/>
        <end position="460"/>
    </location>
</feature>
<feature type="domain" description="EH" evidence="3">
    <location>
        <begin position="132"/>
        <end position="222"/>
    </location>
</feature>
<feature type="compositionally biased region" description="Basic and acidic residues" evidence="1">
    <location>
        <begin position="763"/>
        <end position="772"/>
    </location>
</feature>
<dbReference type="SUPFAM" id="SSF47473">
    <property type="entry name" value="EF-hand"/>
    <property type="match status" value="3"/>
</dbReference>
<feature type="region of interest" description="Disordered" evidence="1">
    <location>
        <begin position="99"/>
        <end position="128"/>
    </location>
</feature>
<dbReference type="GeneID" id="87803825"/>
<feature type="compositionally biased region" description="Basic and acidic residues" evidence="1">
    <location>
        <begin position="962"/>
        <end position="971"/>
    </location>
</feature>
<dbReference type="SMART" id="SM00027">
    <property type="entry name" value="EH"/>
    <property type="match status" value="3"/>
</dbReference>
<protein>
    <submittedName>
        <fullName evidence="5">EH domain-containing and endocytosis protein 1</fullName>
    </submittedName>
</protein>
<evidence type="ECO:0000313" key="5">
    <source>
        <dbReference type="EMBL" id="WOO76959.1"/>
    </source>
</evidence>
<keyword evidence="6" id="KW-1185">Reference proteome</keyword>
<feature type="region of interest" description="Disordered" evidence="1">
    <location>
        <begin position="928"/>
        <end position="1104"/>
    </location>
</feature>
<dbReference type="PANTHER" id="PTHR11216">
    <property type="entry name" value="EH DOMAIN"/>
    <property type="match status" value="1"/>
</dbReference>
<accession>A0AAF0Y2X6</accession>
<feature type="domain" description="EH" evidence="3">
    <location>
        <begin position="8"/>
        <end position="99"/>
    </location>
</feature>
<dbReference type="GO" id="GO:0005737">
    <property type="term" value="C:cytoplasm"/>
    <property type="evidence" value="ECO:0007669"/>
    <property type="project" value="TreeGrafter"/>
</dbReference>